<evidence type="ECO:0000313" key="16">
    <source>
        <dbReference type="RefSeq" id="XP_022351099.1"/>
    </source>
</evidence>
<keyword evidence="10 13" id="KW-0807">Transducer</keyword>
<dbReference type="PANTHER" id="PTHR11394:SF70">
    <property type="entry name" value="TASTE RECEPTOR TYPE 2 MEMBER 42"/>
    <property type="match status" value="1"/>
</dbReference>
<keyword evidence="7 13" id="KW-0297">G-protein coupled receptor</keyword>
<comment type="function">
    <text evidence="11">Receptor that may play a role in the perception of bitterness and is gustducin-linked. May play a role in sensing the chemical composition of the gastrointestinal content. The activity of this receptor may stimulate alpha gustducin, mediate PLC-beta-2 activation and lead to the gating of TRPM5.</text>
</comment>
<evidence type="ECO:0000256" key="1">
    <source>
        <dbReference type="ARBA" id="ARBA00004141"/>
    </source>
</evidence>
<dbReference type="Pfam" id="PF05296">
    <property type="entry name" value="TAS2R"/>
    <property type="match status" value="1"/>
</dbReference>
<feature type="transmembrane region" description="Helical" evidence="14">
    <location>
        <begin position="87"/>
        <end position="109"/>
    </location>
</feature>
<dbReference type="KEGG" id="elk:111142364"/>
<evidence type="ECO:0000256" key="6">
    <source>
        <dbReference type="ARBA" id="ARBA00022989"/>
    </source>
</evidence>
<keyword evidence="8 13" id="KW-0472">Membrane</keyword>
<keyword evidence="5 13" id="KW-0812">Transmembrane</keyword>
<dbReference type="GO" id="GO:0016020">
    <property type="term" value="C:membrane"/>
    <property type="evidence" value="ECO:0007669"/>
    <property type="project" value="UniProtKB-SubCell"/>
</dbReference>
<comment type="similarity">
    <text evidence="2 12">Belongs to the G-protein coupled receptor T2R family.</text>
</comment>
<dbReference type="RefSeq" id="XP_022351099.1">
    <property type="nucleotide sequence ID" value="XM_022495391.1"/>
</dbReference>
<dbReference type="GO" id="GO:0033038">
    <property type="term" value="F:bitter taste receptor activity"/>
    <property type="evidence" value="ECO:0007669"/>
    <property type="project" value="InterPro"/>
</dbReference>
<accession>A0A2Y9IUQ9</accession>
<feature type="transmembrane region" description="Helical" evidence="14">
    <location>
        <begin position="129"/>
        <end position="148"/>
    </location>
</feature>
<proteinExistence type="inferred from homology"/>
<dbReference type="SUPFAM" id="SSF81321">
    <property type="entry name" value="Family A G protein-coupled receptor-like"/>
    <property type="match status" value="1"/>
</dbReference>
<dbReference type="GeneID" id="111142364"/>
<dbReference type="STRING" id="391180.A0A2Y9IUQ9"/>
<dbReference type="GO" id="GO:0004930">
    <property type="term" value="F:G protein-coupled receptor activity"/>
    <property type="evidence" value="ECO:0007669"/>
    <property type="project" value="UniProtKB-KW"/>
</dbReference>
<dbReference type="PANTHER" id="PTHR11394">
    <property type="entry name" value="TASTE RECEPTOR TYPE 2"/>
    <property type="match status" value="1"/>
</dbReference>
<gene>
    <name evidence="16" type="primary">LOC111142364</name>
</gene>
<keyword evidence="3 13" id="KW-0919">Taste</keyword>
<feature type="transmembrane region" description="Helical" evidence="14">
    <location>
        <begin position="272"/>
        <end position="291"/>
    </location>
</feature>
<evidence type="ECO:0000256" key="14">
    <source>
        <dbReference type="SAM" id="Phobius"/>
    </source>
</evidence>
<evidence type="ECO:0000256" key="11">
    <source>
        <dbReference type="ARBA" id="ARBA00024847"/>
    </source>
</evidence>
<evidence type="ECO:0000256" key="10">
    <source>
        <dbReference type="ARBA" id="ARBA00023224"/>
    </source>
</evidence>
<evidence type="ECO:0000256" key="12">
    <source>
        <dbReference type="RuleBase" id="RU004423"/>
    </source>
</evidence>
<dbReference type="InterPro" id="IPR007960">
    <property type="entry name" value="TAS2R"/>
</dbReference>
<evidence type="ECO:0000256" key="8">
    <source>
        <dbReference type="ARBA" id="ARBA00023136"/>
    </source>
</evidence>
<keyword evidence="6 14" id="KW-1133">Transmembrane helix</keyword>
<sequence>MLAGLDIIFLTLSTAEFIIGMLGNVFIGLVNSSGWVKNREISLVDFILTCLEISRISQLLVSSFESFMMGLSPPFYSTHKLAKPVTLLWRITNHLSIWFTTCLSIFYLFKIAQFSHSLFLWLRWRMNRVVIAILVFSLFILLFDLLLLETFNDFFLNIHAMDESNLTLYINESKTSYIKTLVLGRLVLLSFSNIIPIVLSLTSLLLLFLSLVKHIRNLKLNSMGSRDFSMQAHKKAIKMVVSFLFLFTVHFLSIQLSNWILFLFWNNKSVKFIMLAVYIFPSGHSLILILGNSRLRQTALNVLWYLKSSLKREKPISSLQINLPEPFQ</sequence>
<protein>
    <recommendedName>
        <fullName evidence="13">Taste receptor type 2</fullName>
    </recommendedName>
</protein>
<keyword evidence="4 13" id="KW-0716">Sensory transduction</keyword>
<name>A0A2Y9IUQ9_ENHLU</name>
<evidence type="ECO:0000313" key="15">
    <source>
        <dbReference type="Proteomes" id="UP000248482"/>
    </source>
</evidence>
<dbReference type="OrthoDB" id="8876749at2759"/>
<evidence type="ECO:0000256" key="9">
    <source>
        <dbReference type="ARBA" id="ARBA00023170"/>
    </source>
</evidence>
<feature type="transmembrane region" description="Helical" evidence="14">
    <location>
        <begin position="6"/>
        <end position="31"/>
    </location>
</feature>
<comment type="subcellular location">
    <subcellularLocation>
        <location evidence="1 13">Membrane</location>
        <topology evidence="1 13">Multi-pass membrane protein</topology>
    </subcellularLocation>
</comment>
<reference evidence="16" key="1">
    <citation type="submission" date="2025-08" db="UniProtKB">
        <authorList>
            <consortium name="RefSeq"/>
        </authorList>
    </citation>
    <scope>IDENTIFICATION</scope>
    <source>
        <tissue evidence="16">Blood</tissue>
    </source>
</reference>
<evidence type="ECO:0000256" key="3">
    <source>
        <dbReference type="ARBA" id="ARBA00022480"/>
    </source>
</evidence>
<dbReference type="AlphaFoldDB" id="A0A2Y9IUQ9"/>
<dbReference type="Proteomes" id="UP000248482">
    <property type="component" value="Unplaced"/>
</dbReference>
<dbReference type="Gene3D" id="1.20.1070.10">
    <property type="entry name" value="Rhodopsin 7-helix transmembrane proteins"/>
    <property type="match status" value="1"/>
</dbReference>
<feature type="transmembrane region" description="Helical" evidence="14">
    <location>
        <begin position="194"/>
        <end position="215"/>
    </location>
</feature>
<evidence type="ECO:0000256" key="13">
    <source>
        <dbReference type="RuleBase" id="RU004424"/>
    </source>
</evidence>
<keyword evidence="9 13" id="KW-0675">Receptor</keyword>
<dbReference type="CDD" id="cd15024">
    <property type="entry name" value="7tm_TAS2R42"/>
    <property type="match status" value="1"/>
</dbReference>
<evidence type="ECO:0000256" key="2">
    <source>
        <dbReference type="ARBA" id="ARBA00007376"/>
    </source>
</evidence>
<evidence type="ECO:0000256" key="4">
    <source>
        <dbReference type="ARBA" id="ARBA00022606"/>
    </source>
</evidence>
<organism evidence="15 16">
    <name type="scientific">Enhydra lutris kenyoni</name>
    <name type="common">northern sea otter</name>
    <dbReference type="NCBI Taxonomy" id="391180"/>
    <lineage>
        <taxon>Eukaryota</taxon>
        <taxon>Metazoa</taxon>
        <taxon>Chordata</taxon>
        <taxon>Craniata</taxon>
        <taxon>Vertebrata</taxon>
        <taxon>Euteleostomi</taxon>
        <taxon>Mammalia</taxon>
        <taxon>Eutheria</taxon>
        <taxon>Laurasiatheria</taxon>
        <taxon>Carnivora</taxon>
        <taxon>Caniformia</taxon>
        <taxon>Musteloidea</taxon>
        <taxon>Mustelidae</taxon>
        <taxon>Lutrinae</taxon>
        <taxon>Enhydra</taxon>
    </lineage>
</organism>
<evidence type="ECO:0000256" key="5">
    <source>
        <dbReference type="ARBA" id="ARBA00022692"/>
    </source>
</evidence>
<dbReference type="FunFam" id="1.20.1070.10:FF:000042">
    <property type="entry name" value="Taste receptor type 2 member 7"/>
    <property type="match status" value="1"/>
</dbReference>
<keyword evidence="15" id="KW-1185">Reference proteome</keyword>
<feature type="transmembrane region" description="Helical" evidence="14">
    <location>
        <begin position="236"/>
        <end position="260"/>
    </location>
</feature>
<evidence type="ECO:0000256" key="7">
    <source>
        <dbReference type="ARBA" id="ARBA00023040"/>
    </source>
</evidence>